<evidence type="ECO:0000313" key="3">
    <source>
        <dbReference type="Proteomes" id="UP000054560"/>
    </source>
</evidence>
<dbReference type="GeneID" id="25911683"/>
<feature type="non-terminal residue" evidence="2">
    <location>
        <position position="149"/>
    </location>
</feature>
<proteinExistence type="predicted"/>
<accession>A0A0L0FHS8</accession>
<keyword evidence="3" id="KW-1185">Reference proteome</keyword>
<gene>
    <name evidence="2" type="ORF">SARC_11179</name>
</gene>
<dbReference type="EMBL" id="KQ243156">
    <property type="protein sequence ID" value="KNC76315.1"/>
    <property type="molecule type" value="Genomic_DNA"/>
</dbReference>
<dbReference type="RefSeq" id="XP_014150217.1">
    <property type="nucleotide sequence ID" value="XM_014294742.1"/>
</dbReference>
<feature type="region of interest" description="Disordered" evidence="1">
    <location>
        <begin position="109"/>
        <end position="149"/>
    </location>
</feature>
<organism evidence="2 3">
    <name type="scientific">Sphaeroforma arctica JP610</name>
    <dbReference type="NCBI Taxonomy" id="667725"/>
    <lineage>
        <taxon>Eukaryota</taxon>
        <taxon>Ichthyosporea</taxon>
        <taxon>Ichthyophonida</taxon>
        <taxon>Sphaeroforma</taxon>
    </lineage>
</organism>
<dbReference type="AlphaFoldDB" id="A0A0L0FHS8"/>
<dbReference type="Proteomes" id="UP000054560">
    <property type="component" value="Unassembled WGS sequence"/>
</dbReference>
<feature type="compositionally biased region" description="Low complexity" evidence="1">
    <location>
        <begin position="116"/>
        <end position="126"/>
    </location>
</feature>
<name>A0A0L0FHS8_9EUKA</name>
<reference evidence="2 3" key="1">
    <citation type="submission" date="2011-02" db="EMBL/GenBank/DDBJ databases">
        <title>The Genome Sequence of Sphaeroforma arctica JP610.</title>
        <authorList>
            <consortium name="The Broad Institute Genome Sequencing Platform"/>
            <person name="Russ C."/>
            <person name="Cuomo C."/>
            <person name="Young S.K."/>
            <person name="Zeng Q."/>
            <person name="Gargeya S."/>
            <person name="Alvarado L."/>
            <person name="Berlin A."/>
            <person name="Chapman S.B."/>
            <person name="Chen Z."/>
            <person name="Freedman E."/>
            <person name="Gellesch M."/>
            <person name="Goldberg J."/>
            <person name="Griggs A."/>
            <person name="Gujja S."/>
            <person name="Heilman E."/>
            <person name="Heiman D."/>
            <person name="Howarth C."/>
            <person name="Mehta T."/>
            <person name="Neiman D."/>
            <person name="Pearson M."/>
            <person name="Roberts A."/>
            <person name="Saif S."/>
            <person name="Shea T."/>
            <person name="Shenoy N."/>
            <person name="Sisk P."/>
            <person name="Stolte C."/>
            <person name="Sykes S."/>
            <person name="White J."/>
            <person name="Yandava C."/>
            <person name="Burger G."/>
            <person name="Gray M.W."/>
            <person name="Holland P.W.H."/>
            <person name="King N."/>
            <person name="Lang F.B.F."/>
            <person name="Roger A.J."/>
            <person name="Ruiz-Trillo I."/>
            <person name="Haas B."/>
            <person name="Nusbaum C."/>
            <person name="Birren B."/>
        </authorList>
    </citation>
    <scope>NUCLEOTIDE SEQUENCE [LARGE SCALE GENOMIC DNA]</scope>
    <source>
        <strain evidence="2 3">JP610</strain>
    </source>
</reference>
<sequence>MQVPGDASSHSVDSVSNFGIPPVPHISHVVSPLGRTHLAPLSDFPSLEFNLDPNLGNVSGNLGNGGPEFGFNPRNVGGNVDHNFLRSNSISCLSEAVLPMYDVLNTPSAHLRHQSPTRSPNSSNRPYASTMQYSRSSEHLPVVMENHQP</sequence>
<evidence type="ECO:0000256" key="1">
    <source>
        <dbReference type="SAM" id="MobiDB-lite"/>
    </source>
</evidence>
<evidence type="ECO:0000313" key="2">
    <source>
        <dbReference type="EMBL" id="KNC76315.1"/>
    </source>
</evidence>
<protein>
    <submittedName>
        <fullName evidence="2">Uncharacterized protein</fullName>
    </submittedName>
</protein>